<keyword evidence="1" id="KW-1133">Transmembrane helix</keyword>
<evidence type="ECO:0000313" key="2">
    <source>
        <dbReference type="EMBL" id="NSJ80675.1"/>
    </source>
</evidence>
<keyword evidence="3" id="KW-1185">Reference proteome</keyword>
<evidence type="ECO:0000313" key="3">
    <source>
        <dbReference type="Proteomes" id="UP001644750"/>
    </source>
</evidence>
<accession>A0ABX2I0X7</accession>
<evidence type="ECO:0000256" key="1">
    <source>
        <dbReference type="SAM" id="Phobius"/>
    </source>
</evidence>
<feature type="transmembrane region" description="Helical" evidence="1">
    <location>
        <begin position="27"/>
        <end position="46"/>
    </location>
</feature>
<gene>
    <name evidence="2" type="ORF">G5A72_14025</name>
</gene>
<dbReference type="Proteomes" id="UP001644750">
    <property type="component" value="Unassembled WGS sequence"/>
</dbReference>
<keyword evidence="1" id="KW-0472">Membrane</keyword>
<sequence length="462" mass="52514">MIAKNQITSQNINPEDWSKAKCDKYDYMIAVFCGGAAGLMDVFFVGDPLTSVLGKQTDKIADKFVQKAAQFFWKNDQRTKGKSKNIPQSLTQCVSYLEQAFPVNYDARYAKDLIVEDGMLSGMRPSNHHLLSLAHSPDPIGLIFSIIDQFRGYATFVDNGKLIHVIPKRNSKAIPYMQGTDLISMLFCGFVNWIGHLLSDLVGSSSTRKVGKTGRGAGIPIPFYELFLGCDFGNIDGKMFSETMVTVFEQGYDLRFGATMAIPVVLNELMIKVIWMIRQKFIRKKTWNESIPNKQHADLRIMLIVGDATLCFIDGADAAAHGIVEGNIISFICHLNLIGWTRLILLVLKELYIRYGSVIVQSMNRFVDHMLEEVQLPTEKQKIREFYSRLETYDQELTKLLVSYMKQIEEEYRELYVELKETFDCDNMRSERAAHSVRLAQLSGVPENKIIKSRKDLDDLFG</sequence>
<name>A0ABX2I0X7_ANAHA</name>
<dbReference type="EMBL" id="JAAITB010000037">
    <property type="protein sequence ID" value="NSJ80675.1"/>
    <property type="molecule type" value="Genomic_DNA"/>
</dbReference>
<reference evidence="2 3" key="1">
    <citation type="journal article" date="2020" name="Cell Host Microbe">
        <title>Functional and Genomic Variation between Human-Derived Isolates of Lachnospiraceae Reveals Inter- and Intra-Species Diversity.</title>
        <authorList>
            <person name="Sorbara M.T."/>
            <person name="Littmann E.R."/>
            <person name="Fontana E."/>
            <person name="Moody T.U."/>
            <person name="Kohout C.E."/>
            <person name="Gjonbalaj M."/>
            <person name="Eaton V."/>
            <person name="Seok R."/>
            <person name="Leiner I.M."/>
            <person name="Pamer E.G."/>
        </authorList>
    </citation>
    <scope>NUCLEOTIDE SEQUENCE [LARGE SCALE GENOMIC DNA]</scope>
    <source>
        <strain evidence="2 3">MSK.14.57</strain>
    </source>
</reference>
<organism evidence="2 3">
    <name type="scientific">Anaerostipes hadrus</name>
    <dbReference type="NCBI Taxonomy" id="649756"/>
    <lineage>
        <taxon>Bacteria</taxon>
        <taxon>Bacillati</taxon>
        <taxon>Bacillota</taxon>
        <taxon>Clostridia</taxon>
        <taxon>Lachnospirales</taxon>
        <taxon>Lachnospiraceae</taxon>
        <taxon>Anaerostipes</taxon>
    </lineage>
</organism>
<keyword evidence="1" id="KW-0812">Transmembrane</keyword>
<protein>
    <submittedName>
        <fullName evidence="2">Uncharacterized protein</fullName>
    </submittedName>
</protein>
<dbReference type="RefSeq" id="WP_173726168.1">
    <property type="nucleotide sequence ID" value="NZ_JAAIQB010000031.1"/>
</dbReference>
<comment type="caution">
    <text evidence="2">The sequence shown here is derived from an EMBL/GenBank/DDBJ whole genome shotgun (WGS) entry which is preliminary data.</text>
</comment>
<proteinExistence type="predicted"/>